<dbReference type="EMBL" id="JBCGDO010000010">
    <property type="protein sequence ID" value="MEM0542797.1"/>
    <property type="molecule type" value="Genomic_DNA"/>
</dbReference>
<evidence type="ECO:0000313" key="3">
    <source>
        <dbReference type="Proteomes" id="UP001460072"/>
    </source>
</evidence>
<accession>A0ABU9N7S4</accession>
<dbReference type="Pfam" id="PF13524">
    <property type="entry name" value="Glyco_trans_1_2"/>
    <property type="match status" value="1"/>
</dbReference>
<feature type="domain" description="Spore protein YkvP/CgeB glycosyl transferase-like" evidence="1">
    <location>
        <begin position="262"/>
        <end position="371"/>
    </location>
</feature>
<dbReference type="Proteomes" id="UP001460072">
    <property type="component" value="Unassembled WGS sequence"/>
</dbReference>
<comment type="caution">
    <text evidence="2">The sequence shown here is derived from an EMBL/GenBank/DDBJ whole genome shotgun (WGS) entry which is preliminary data.</text>
</comment>
<dbReference type="InterPro" id="IPR055259">
    <property type="entry name" value="YkvP/CgeB_Glyco_trans-like"/>
</dbReference>
<dbReference type="SUPFAM" id="SSF53756">
    <property type="entry name" value="UDP-Glycosyltransferase/glycogen phosphorylase"/>
    <property type="match status" value="1"/>
</dbReference>
<evidence type="ECO:0000313" key="2">
    <source>
        <dbReference type="EMBL" id="MEM0542797.1"/>
    </source>
</evidence>
<dbReference type="RefSeq" id="WP_342696002.1">
    <property type="nucleotide sequence ID" value="NZ_JBCGDO010000010.1"/>
</dbReference>
<keyword evidence="2" id="KW-0328">Glycosyltransferase</keyword>
<keyword evidence="3" id="KW-1185">Reference proteome</keyword>
<protein>
    <submittedName>
        <fullName evidence="2">Glycosyltransferase</fullName>
        <ecNumber evidence="2">2.4.-.-</ecNumber>
    </submittedName>
</protein>
<evidence type="ECO:0000259" key="1">
    <source>
        <dbReference type="Pfam" id="PF13524"/>
    </source>
</evidence>
<dbReference type="GO" id="GO:0016757">
    <property type="term" value="F:glycosyltransferase activity"/>
    <property type="evidence" value="ECO:0007669"/>
    <property type="project" value="UniProtKB-KW"/>
</dbReference>
<organism evidence="2 3">
    <name type="scientific">Flavobacterium aureirubrum</name>
    <dbReference type="NCBI Taxonomy" id="3133147"/>
    <lineage>
        <taxon>Bacteria</taxon>
        <taxon>Pseudomonadati</taxon>
        <taxon>Bacteroidota</taxon>
        <taxon>Flavobacteriia</taxon>
        <taxon>Flavobacteriales</taxon>
        <taxon>Flavobacteriaceae</taxon>
        <taxon>Flavobacterium</taxon>
    </lineage>
</organism>
<name>A0ABU9N7S4_9FLAO</name>
<dbReference type="EC" id="2.4.-.-" evidence="2"/>
<keyword evidence="2" id="KW-0808">Transferase</keyword>
<reference evidence="2 3" key="1">
    <citation type="submission" date="2024-03" db="EMBL/GenBank/DDBJ databases">
        <title>Two novel species of the genus Flavobacterium exhibiting potentially degradation of complex polysaccharides.</title>
        <authorList>
            <person name="Lian X."/>
        </authorList>
    </citation>
    <scope>NUCLEOTIDE SEQUENCE [LARGE SCALE GENOMIC DNA]</scope>
    <source>
        <strain evidence="3">j3</strain>
    </source>
</reference>
<proteinExistence type="predicted"/>
<dbReference type="Gene3D" id="3.40.50.2000">
    <property type="entry name" value="Glycogen Phosphorylase B"/>
    <property type="match status" value="1"/>
</dbReference>
<sequence length="380" mass="44503">MKILLLGEYSRLHNSLKEGLQKLGHDVTILGFKDGFKAYPVDFPIEKKWDNGLLKKIKVGVLRVTGFDISSYLTYKQFEKYQHHCNDFDVVQLINENTFFCDYTYEKKILDYLFQHNKKVFLLATGDDYLYVNYYFNHPDNPSVVQPYLAEKIEDKHFSNVLKFRTTPFKKLHHYLYQNIQGVIATDIDYHIPLQNHPKYLGLLPSPINLDKFPKNEMEIKDTIVIFHGINRESYFKKGNDFFKKALDSIKAKHASQIEILVAENVPYKKYINLYDQAHIVLDQLYGHDQGSNALEAMAKGKVVFTNASNIFEQHYQLKEKVAINALPDVDYLVNQLSFLIENPSEIIAIGKRARIFIEKEHDYLRIAEKYTNVWTKIEK</sequence>
<gene>
    <name evidence="2" type="ORF">WFZ85_09210</name>
</gene>